<reference evidence="2 3" key="1">
    <citation type="submission" date="2019-02" db="EMBL/GenBank/DDBJ databases">
        <title>Deep-cultivation of Planctomycetes and their phenomic and genomic characterization uncovers novel biology.</title>
        <authorList>
            <person name="Wiegand S."/>
            <person name="Jogler M."/>
            <person name="Boedeker C."/>
            <person name="Pinto D."/>
            <person name="Vollmers J."/>
            <person name="Rivas-Marin E."/>
            <person name="Kohn T."/>
            <person name="Peeters S.H."/>
            <person name="Heuer A."/>
            <person name="Rast P."/>
            <person name="Oberbeckmann S."/>
            <person name="Bunk B."/>
            <person name="Jeske O."/>
            <person name="Meyerdierks A."/>
            <person name="Storesund J.E."/>
            <person name="Kallscheuer N."/>
            <person name="Luecker S."/>
            <person name="Lage O.M."/>
            <person name="Pohl T."/>
            <person name="Merkel B.J."/>
            <person name="Hornburger P."/>
            <person name="Mueller R.-W."/>
            <person name="Bruemmer F."/>
            <person name="Labrenz M."/>
            <person name="Spormann A.M."/>
            <person name="Op den Camp H."/>
            <person name="Overmann J."/>
            <person name="Amann R."/>
            <person name="Jetten M.S.M."/>
            <person name="Mascher T."/>
            <person name="Medema M.H."/>
            <person name="Devos D.P."/>
            <person name="Kaster A.-K."/>
            <person name="Ovreas L."/>
            <person name="Rohde M."/>
            <person name="Galperin M.Y."/>
            <person name="Jogler C."/>
        </authorList>
    </citation>
    <scope>NUCLEOTIDE SEQUENCE [LARGE SCALE GENOMIC DNA]</scope>
    <source>
        <strain evidence="2 3">Poly24</strain>
    </source>
</reference>
<dbReference type="PRINTS" id="PR00111">
    <property type="entry name" value="ABHYDROLASE"/>
</dbReference>
<dbReference type="KEGG" id="rcf:Poly24_36160"/>
<dbReference type="EC" id="3.1.1.1" evidence="2"/>
<dbReference type="OrthoDB" id="5495375at2"/>
<dbReference type="EMBL" id="CP036348">
    <property type="protein sequence ID" value="QDV69898.1"/>
    <property type="molecule type" value="Genomic_DNA"/>
</dbReference>
<keyword evidence="3" id="KW-1185">Reference proteome</keyword>
<feature type="domain" description="AB hydrolase-1" evidence="1">
    <location>
        <begin position="53"/>
        <end position="178"/>
    </location>
</feature>
<gene>
    <name evidence="2" type="primary">nap</name>
    <name evidence="2" type="ORF">Poly24_36160</name>
</gene>
<dbReference type="RefSeq" id="WP_145098189.1">
    <property type="nucleotide sequence ID" value="NZ_CP036348.1"/>
</dbReference>
<dbReference type="GO" id="GO:0016020">
    <property type="term" value="C:membrane"/>
    <property type="evidence" value="ECO:0007669"/>
    <property type="project" value="TreeGrafter"/>
</dbReference>
<dbReference type="InterPro" id="IPR029058">
    <property type="entry name" value="AB_hydrolase_fold"/>
</dbReference>
<dbReference type="AlphaFoldDB" id="A0A518JWH8"/>
<dbReference type="Pfam" id="PF00561">
    <property type="entry name" value="Abhydrolase_1"/>
    <property type="match status" value="1"/>
</dbReference>
<organism evidence="2 3">
    <name type="scientific">Rosistilla carotiformis</name>
    <dbReference type="NCBI Taxonomy" id="2528017"/>
    <lineage>
        <taxon>Bacteria</taxon>
        <taxon>Pseudomonadati</taxon>
        <taxon>Planctomycetota</taxon>
        <taxon>Planctomycetia</taxon>
        <taxon>Pirellulales</taxon>
        <taxon>Pirellulaceae</taxon>
        <taxon>Rosistilla</taxon>
    </lineage>
</organism>
<name>A0A518JWH8_9BACT</name>
<dbReference type="SUPFAM" id="SSF53474">
    <property type="entry name" value="alpha/beta-Hydrolases"/>
    <property type="match status" value="1"/>
</dbReference>
<proteinExistence type="predicted"/>
<sequence>MQKNVWRDEVARERLVGWFDRFRDKIQPPVESLKVPSRYGPSHVLLAGQADAPPLICLHAMRTGSAFLVSELNPLLDRFRIIAPDLPGQSVHGPQIRLSLKNGAHAQWLCDVLDGLDLDTVNMFGVSWGGFVARQTATLITERIDRLALLVPAGIVRGSHTAGLIKMAWPMLRYRFSRSKRNLQRLIAPLFTTWDDDWAGYTGDAVHDMPFDFRIPPLASDSELRQLRMPLLVLGAEEDISFPGEKLVRRIIAEAPNACGEVIPACKHCPPTTLEFRIWLAHRLIAFFLGDRNDEPSDPPKSPIGREFES</sequence>
<dbReference type="Gene3D" id="3.40.50.1820">
    <property type="entry name" value="alpha/beta hydrolase"/>
    <property type="match status" value="1"/>
</dbReference>
<evidence type="ECO:0000313" key="3">
    <source>
        <dbReference type="Proteomes" id="UP000315082"/>
    </source>
</evidence>
<accession>A0A518JWH8</accession>
<evidence type="ECO:0000259" key="1">
    <source>
        <dbReference type="Pfam" id="PF00561"/>
    </source>
</evidence>
<dbReference type="PANTHER" id="PTHR43798">
    <property type="entry name" value="MONOACYLGLYCEROL LIPASE"/>
    <property type="match status" value="1"/>
</dbReference>
<evidence type="ECO:0000313" key="2">
    <source>
        <dbReference type="EMBL" id="QDV69898.1"/>
    </source>
</evidence>
<protein>
    <submittedName>
        <fullName evidence="2">Putative carboxylesterase nap</fullName>
        <ecNumber evidence="2">3.1.1.1</ecNumber>
    </submittedName>
</protein>
<keyword evidence="2" id="KW-0378">Hydrolase</keyword>
<dbReference type="InterPro" id="IPR050266">
    <property type="entry name" value="AB_hydrolase_sf"/>
</dbReference>
<dbReference type="Proteomes" id="UP000315082">
    <property type="component" value="Chromosome"/>
</dbReference>
<dbReference type="GO" id="GO:0106435">
    <property type="term" value="F:carboxylesterase activity"/>
    <property type="evidence" value="ECO:0007669"/>
    <property type="project" value="UniProtKB-EC"/>
</dbReference>
<dbReference type="PANTHER" id="PTHR43798:SF33">
    <property type="entry name" value="HYDROLASE, PUTATIVE (AFU_ORTHOLOGUE AFUA_2G14860)-RELATED"/>
    <property type="match status" value="1"/>
</dbReference>
<dbReference type="InterPro" id="IPR000073">
    <property type="entry name" value="AB_hydrolase_1"/>
</dbReference>